<dbReference type="SUPFAM" id="SSF81383">
    <property type="entry name" value="F-box domain"/>
    <property type="match status" value="1"/>
</dbReference>
<organism evidence="2 3">
    <name type="scientific">Marasmius crinis-equi</name>
    <dbReference type="NCBI Taxonomy" id="585013"/>
    <lineage>
        <taxon>Eukaryota</taxon>
        <taxon>Fungi</taxon>
        <taxon>Dikarya</taxon>
        <taxon>Basidiomycota</taxon>
        <taxon>Agaricomycotina</taxon>
        <taxon>Agaricomycetes</taxon>
        <taxon>Agaricomycetidae</taxon>
        <taxon>Agaricales</taxon>
        <taxon>Marasmiineae</taxon>
        <taxon>Marasmiaceae</taxon>
        <taxon>Marasmius</taxon>
    </lineage>
</organism>
<dbReference type="InterPro" id="IPR036047">
    <property type="entry name" value="F-box-like_dom_sf"/>
</dbReference>
<accession>A0ABR3FYM6</accession>
<dbReference type="InterPro" id="IPR001810">
    <property type="entry name" value="F-box_dom"/>
</dbReference>
<dbReference type="InterPro" id="IPR032675">
    <property type="entry name" value="LRR_dom_sf"/>
</dbReference>
<dbReference type="SUPFAM" id="SSF52047">
    <property type="entry name" value="RNI-like"/>
    <property type="match status" value="1"/>
</dbReference>
<dbReference type="InterPro" id="IPR011990">
    <property type="entry name" value="TPR-like_helical_dom_sf"/>
</dbReference>
<feature type="domain" description="F-box" evidence="1">
    <location>
        <begin position="131"/>
        <end position="181"/>
    </location>
</feature>
<dbReference type="Gene3D" id="3.80.10.10">
    <property type="entry name" value="Ribonuclease Inhibitor"/>
    <property type="match status" value="1"/>
</dbReference>
<dbReference type="Proteomes" id="UP001465976">
    <property type="component" value="Unassembled WGS sequence"/>
</dbReference>
<dbReference type="PROSITE" id="PS50181">
    <property type="entry name" value="FBOX"/>
    <property type="match status" value="1"/>
</dbReference>
<dbReference type="Gene3D" id="1.20.1280.50">
    <property type="match status" value="1"/>
</dbReference>
<keyword evidence="3" id="KW-1185">Reference proteome</keyword>
<gene>
    <name evidence="2" type="ORF">V5O48_001361</name>
</gene>
<dbReference type="PANTHER" id="PTHR38926:SF5">
    <property type="entry name" value="F-BOX AND LEUCINE-RICH REPEAT PROTEIN 6"/>
    <property type="match status" value="1"/>
</dbReference>
<evidence type="ECO:0000313" key="3">
    <source>
        <dbReference type="Proteomes" id="UP001465976"/>
    </source>
</evidence>
<name>A0ABR3FYM6_9AGAR</name>
<reference evidence="2 3" key="1">
    <citation type="submission" date="2024-02" db="EMBL/GenBank/DDBJ databases">
        <title>A draft genome for the cacao thread blight pathogen Marasmius crinis-equi.</title>
        <authorList>
            <person name="Cohen S.P."/>
            <person name="Baruah I.K."/>
            <person name="Amoako-Attah I."/>
            <person name="Bukari Y."/>
            <person name="Meinhardt L.W."/>
            <person name="Bailey B.A."/>
        </authorList>
    </citation>
    <scope>NUCLEOTIDE SEQUENCE [LARGE SCALE GENOMIC DNA]</scope>
    <source>
        <strain evidence="2 3">GH-76</strain>
    </source>
</reference>
<evidence type="ECO:0000313" key="2">
    <source>
        <dbReference type="EMBL" id="KAL0580631.1"/>
    </source>
</evidence>
<proteinExistence type="predicted"/>
<dbReference type="Gene3D" id="1.25.40.10">
    <property type="entry name" value="Tetratricopeptide repeat domain"/>
    <property type="match status" value="1"/>
</dbReference>
<dbReference type="PANTHER" id="PTHR38926">
    <property type="entry name" value="F-BOX DOMAIN CONTAINING PROTEIN, EXPRESSED"/>
    <property type="match status" value="1"/>
</dbReference>
<comment type="caution">
    <text evidence="2">The sequence shown here is derived from an EMBL/GenBank/DDBJ whole genome shotgun (WGS) entry which is preliminary data.</text>
</comment>
<dbReference type="Pfam" id="PF12937">
    <property type="entry name" value="F-box-like"/>
    <property type="match status" value="1"/>
</dbReference>
<dbReference type="SUPFAM" id="SSF48452">
    <property type="entry name" value="TPR-like"/>
    <property type="match status" value="1"/>
</dbReference>
<evidence type="ECO:0000259" key="1">
    <source>
        <dbReference type="PROSITE" id="PS50181"/>
    </source>
</evidence>
<sequence length="543" mass="61195">MDWKPAFRKAVESFKTSKFDEALEFLNRVGQAVENGGGEQYVVLDSRSAVYSKLGEMRLALLDAKKVIQLAPTRWQGYSRAARLFLEVERFEEARKMADAALSRLPPEDTKARSSLVSLIGEIKETRRRVTCHMANLPYDLLIEIFRYLVDYDALNILLVSRISKQLRNVALISPSLWGTLVLTNKSPVRKSSWWIERSKGRIRELCLRRTLSDDGKWTLENLEGIQWSGVRILRLEDFDLVDYLRKREDVEGVLPSLEEIDIKDKLLDSSRDPFIAQFASQVRRLTLEGSYVAIPKMSTNSLTHLTLRRVTPCRATELLNLLSANPQLQELYLEGSFTFQPHTAPASKIFLLNLTTLEACCQPQLFRFLFLPALEVFRFRRSTDINIIINSLVASSTTSLTEISIVSCAVSTPLILQLLGMNPLLTTLVLNHLASTSNAVVEALVAPSQTSPLCPALTHLDVSYCPDVGTGPLSRLVKNRRAVADEETPSTSETSSQRPAALQTIRVDGCPGIDPDFLPWFRQRVPSFSCVYMSKKDASWKR</sequence>
<protein>
    <recommendedName>
        <fullName evidence="1">F-box domain-containing protein</fullName>
    </recommendedName>
</protein>
<dbReference type="EMBL" id="JBAHYK010000026">
    <property type="protein sequence ID" value="KAL0580631.1"/>
    <property type="molecule type" value="Genomic_DNA"/>
</dbReference>